<protein>
    <submittedName>
        <fullName evidence="1">Uncharacterized protein</fullName>
    </submittedName>
</protein>
<reference evidence="1" key="2">
    <citation type="journal article" date="2015" name="Fish Shellfish Immunol.">
        <title>Early steps in the European eel (Anguilla anguilla)-Vibrio vulnificus interaction in the gills: Role of the RtxA13 toxin.</title>
        <authorList>
            <person name="Callol A."/>
            <person name="Pajuelo D."/>
            <person name="Ebbesson L."/>
            <person name="Teles M."/>
            <person name="MacKenzie S."/>
            <person name="Amaro C."/>
        </authorList>
    </citation>
    <scope>NUCLEOTIDE SEQUENCE</scope>
</reference>
<evidence type="ECO:0000313" key="1">
    <source>
        <dbReference type="EMBL" id="JAH75162.1"/>
    </source>
</evidence>
<name>A0A0E9VAT4_ANGAN</name>
<sequence>MACQSQCWCYCLFSTLGWKGSLGRLPL</sequence>
<proteinExistence type="predicted"/>
<organism evidence="1">
    <name type="scientific">Anguilla anguilla</name>
    <name type="common">European freshwater eel</name>
    <name type="synonym">Muraena anguilla</name>
    <dbReference type="NCBI Taxonomy" id="7936"/>
    <lineage>
        <taxon>Eukaryota</taxon>
        <taxon>Metazoa</taxon>
        <taxon>Chordata</taxon>
        <taxon>Craniata</taxon>
        <taxon>Vertebrata</taxon>
        <taxon>Euteleostomi</taxon>
        <taxon>Actinopterygii</taxon>
        <taxon>Neopterygii</taxon>
        <taxon>Teleostei</taxon>
        <taxon>Anguilliformes</taxon>
        <taxon>Anguillidae</taxon>
        <taxon>Anguilla</taxon>
    </lineage>
</organism>
<dbReference type="AlphaFoldDB" id="A0A0E9VAT4"/>
<accession>A0A0E9VAT4</accession>
<reference evidence="1" key="1">
    <citation type="submission" date="2014-11" db="EMBL/GenBank/DDBJ databases">
        <authorList>
            <person name="Amaro Gonzalez C."/>
        </authorList>
    </citation>
    <scope>NUCLEOTIDE SEQUENCE</scope>
</reference>
<dbReference type="EMBL" id="GBXM01033415">
    <property type="protein sequence ID" value="JAH75162.1"/>
    <property type="molecule type" value="Transcribed_RNA"/>
</dbReference>